<dbReference type="EMBL" id="JAHRIQ010006557">
    <property type="protein sequence ID" value="MEQ2223277.1"/>
    <property type="molecule type" value="Genomic_DNA"/>
</dbReference>
<proteinExistence type="predicted"/>
<reference evidence="1 2" key="1">
    <citation type="submission" date="2021-06" db="EMBL/GenBank/DDBJ databases">
        <authorList>
            <person name="Palmer J.M."/>
        </authorList>
    </citation>
    <scope>NUCLEOTIDE SEQUENCE [LARGE SCALE GENOMIC DNA]</scope>
    <source>
        <strain evidence="2">if_2019</strain>
        <tissue evidence="1">Muscle</tissue>
    </source>
</reference>
<organism evidence="1 2">
    <name type="scientific">Ilyodon furcidens</name>
    <name type="common">goldbreast splitfin</name>
    <dbReference type="NCBI Taxonomy" id="33524"/>
    <lineage>
        <taxon>Eukaryota</taxon>
        <taxon>Metazoa</taxon>
        <taxon>Chordata</taxon>
        <taxon>Craniata</taxon>
        <taxon>Vertebrata</taxon>
        <taxon>Euteleostomi</taxon>
        <taxon>Actinopterygii</taxon>
        <taxon>Neopterygii</taxon>
        <taxon>Teleostei</taxon>
        <taxon>Neoteleostei</taxon>
        <taxon>Acanthomorphata</taxon>
        <taxon>Ovalentaria</taxon>
        <taxon>Atherinomorphae</taxon>
        <taxon>Cyprinodontiformes</taxon>
        <taxon>Goodeidae</taxon>
        <taxon>Ilyodon</taxon>
    </lineage>
</organism>
<accession>A0ABV0SRQ5</accession>
<keyword evidence="2" id="KW-1185">Reference proteome</keyword>
<dbReference type="Proteomes" id="UP001482620">
    <property type="component" value="Unassembled WGS sequence"/>
</dbReference>
<gene>
    <name evidence="1" type="ORF">ILYODFUR_035098</name>
</gene>
<evidence type="ECO:0000313" key="2">
    <source>
        <dbReference type="Proteomes" id="UP001482620"/>
    </source>
</evidence>
<comment type="caution">
    <text evidence="1">The sequence shown here is derived from an EMBL/GenBank/DDBJ whole genome shotgun (WGS) entry which is preliminary data.</text>
</comment>
<name>A0ABV0SRQ5_9TELE</name>
<protein>
    <submittedName>
        <fullName evidence="1">Uncharacterized protein</fullName>
    </submittedName>
</protein>
<sequence length="111" mass="12195">MLLYTHIVWSAPTCPVCTKTRDPHLSNERQMTALEALGEINRLSDIDMDSSDTAVDFDEEEDEQLLLIDPIHDQEDAGPSGTAKILPPTASLQPLCLQKKQCVITVLASCS</sequence>
<evidence type="ECO:0000313" key="1">
    <source>
        <dbReference type="EMBL" id="MEQ2223277.1"/>
    </source>
</evidence>